<reference evidence="1" key="1">
    <citation type="journal article" date="2023" name="G3 (Bethesda)">
        <title>Whole genome assembly and annotation of the endangered Caribbean coral Acropora cervicornis.</title>
        <authorList>
            <person name="Selwyn J.D."/>
            <person name="Vollmer S.V."/>
        </authorList>
    </citation>
    <scope>NUCLEOTIDE SEQUENCE</scope>
    <source>
        <strain evidence="1">K2</strain>
    </source>
</reference>
<dbReference type="Proteomes" id="UP001249851">
    <property type="component" value="Unassembled WGS sequence"/>
</dbReference>
<dbReference type="Gene3D" id="3.60.10.10">
    <property type="entry name" value="Endonuclease/exonuclease/phosphatase"/>
    <property type="match status" value="1"/>
</dbReference>
<dbReference type="AlphaFoldDB" id="A0AAD9PTY0"/>
<evidence type="ECO:0000313" key="2">
    <source>
        <dbReference type="Proteomes" id="UP001249851"/>
    </source>
</evidence>
<accession>A0AAD9PTY0</accession>
<dbReference type="SUPFAM" id="SSF56219">
    <property type="entry name" value="DNase I-like"/>
    <property type="match status" value="1"/>
</dbReference>
<comment type="caution">
    <text evidence="1">The sequence shown here is derived from an EMBL/GenBank/DDBJ whole genome shotgun (WGS) entry which is preliminary data.</text>
</comment>
<name>A0AAD9PTY0_ACRCE</name>
<evidence type="ECO:0000313" key="1">
    <source>
        <dbReference type="EMBL" id="KAK2549008.1"/>
    </source>
</evidence>
<protein>
    <recommendedName>
        <fullName evidence="3">Endonuclease/exonuclease/phosphatase domain-containing protein</fullName>
    </recommendedName>
</protein>
<dbReference type="InterPro" id="IPR036691">
    <property type="entry name" value="Endo/exonu/phosph_ase_sf"/>
</dbReference>
<dbReference type="PANTHER" id="PTHR33776:SF4">
    <property type="entry name" value="ENDONUCLEASE_EXONUCLEASE_PHOSPHATASE DOMAIN-CONTAINING PROTEIN"/>
    <property type="match status" value="1"/>
</dbReference>
<dbReference type="EMBL" id="JARQWQ010000133">
    <property type="protein sequence ID" value="KAK2549008.1"/>
    <property type="molecule type" value="Genomic_DNA"/>
</dbReference>
<gene>
    <name evidence="1" type="ORF">P5673_030635</name>
</gene>
<dbReference type="PANTHER" id="PTHR33776">
    <property type="entry name" value="ENDO/EXONUCLEASE/PHOSPHATASE DOMAIN-CONTAINING PROTEIN"/>
    <property type="match status" value="1"/>
</dbReference>
<organism evidence="1 2">
    <name type="scientific">Acropora cervicornis</name>
    <name type="common">Staghorn coral</name>
    <dbReference type="NCBI Taxonomy" id="6130"/>
    <lineage>
        <taxon>Eukaryota</taxon>
        <taxon>Metazoa</taxon>
        <taxon>Cnidaria</taxon>
        <taxon>Anthozoa</taxon>
        <taxon>Hexacorallia</taxon>
        <taxon>Scleractinia</taxon>
        <taxon>Astrocoeniina</taxon>
        <taxon>Acroporidae</taxon>
        <taxon>Acropora</taxon>
    </lineage>
</organism>
<keyword evidence="2" id="KW-1185">Reference proteome</keyword>
<sequence length="207" mass="24105">MHLNAHSLQKGLDHLNLMLGSLILCDREGFYLHDDLHYKLLNECKLSDPEVIEFLFMEITVPHGKNIVGCVYRPLNQNTALFLDKLNDVLSYITKNNKQCYIMGDFNLDLLQYNHHTPTQEFIDTLFSFAFIPLISNPTCLTSYSAMLIDNIFTTTYPMTCRSKNDLRTTWKLLNEVINKRRRRAPFPSSFESNYRPISLLSSFLKK</sequence>
<proteinExistence type="predicted"/>
<evidence type="ECO:0008006" key="3">
    <source>
        <dbReference type="Google" id="ProtNLM"/>
    </source>
</evidence>
<reference evidence="1" key="2">
    <citation type="journal article" date="2023" name="Science">
        <title>Genomic signatures of disease resistance in endangered staghorn corals.</title>
        <authorList>
            <person name="Vollmer S.V."/>
            <person name="Selwyn J.D."/>
            <person name="Despard B.A."/>
            <person name="Roesel C.L."/>
        </authorList>
    </citation>
    <scope>NUCLEOTIDE SEQUENCE</scope>
    <source>
        <strain evidence="1">K2</strain>
    </source>
</reference>